<dbReference type="Proteomes" id="UP000587760">
    <property type="component" value="Unassembled WGS sequence"/>
</dbReference>
<dbReference type="InterPro" id="IPR021255">
    <property type="entry name" value="DUF2807"/>
</dbReference>
<dbReference type="RefSeq" id="WP_184743393.1">
    <property type="nucleotide sequence ID" value="NZ_JACHGJ010000001.1"/>
</dbReference>
<reference evidence="3 4" key="1">
    <citation type="submission" date="2020-08" db="EMBL/GenBank/DDBJ databases">
        <title>Genomic Encyclopedia of Type Strains, Phase IV (KMG-IV): sequencing the most valuable type-strain genomes for metagenomic binning, comparative biology and taxonomic classification.</title>
        <authorList>
            <person name="Goeker M."/>
        </authorList>
    </citation>
    <scope>NUCLEOTIDE SEQUENCE [LARGE SCALE GENOMIC DNA]</scope>
    <source>
        <strain evidence="3 4">DSM 2461</strain>
    </source>
</reference>
<dbReference type="PANTHER" id="PTHR39200">
    <property type="entry name" value="HYPOTHETICAL EXPORTED PROTEIN"/>
    <property type="match status" value="1"/>
</dbReference>
<evidence type="ECO:0000313" key="3">
    <source>
        <dbReference type="EMBL" id="MBB6478921.1"/>
    </source>
</evidence>
<keyword evidence="1" id="KW-0812">Transmembrane</keyword>
<gene>
    <name evidence="3" type="ORF">HNR50_000554</name>
</gene>
<evidence type="ECO:0000256" key="1">
    <source>
        <dbReference type="SAM" id="Phobius"/>
    </source>
</evidence>
<feature type="domain" description="Putative auto-transporter adhesin head GIN" evidence="2">
    <location>
        <begin position="59"/>
        <end position="180"/>
    </location>
</feature>
<keyword evidence="4" id="KW-1185">Reference proteome</keyword>
<name>A0A841R6A7_9SPIO</name>
<dbReference type="PANTHER" id="PTHR39200:SF1">
    <property type="entry name" value="AUTO-TRANSPORTER ADHESIN HEAD GIN DOMAIN-CONTAINING PROTEIN-RELATED"/>
    <property type="match status" value="1"/>
</dbReference>
<proteinExistence type="predicted"/>
<evidence type="ECO:0000259" key="2">
    <source>
        <dbReference type="Pfam" id="PF10988"/>
    </source>
</evidence>
<dbReference type="AlphaFoldDB" id="A0A841R6A7"/>
<keyword evidence="1" id="KW-1133">Transmembrane helix</keyword>
<dbReference type="Pfam" id="PF10988">
    <property type="entry name" value="DUF2807"/>
    <property type="match status" value="1"/>
</dbReference>
<protein>
    <recommendedName>
        <fullName evidence="2">Putative auto-transporter adhesin head GIN domain-containing protein</fullName>
    </recommendedName>
</protein>
<keyword evidence="1" id="KW-0472">Membrane</keyword>
<dbReference type="Gene3D" id="2.160.20.120">
    <property type="match status" value="1"/>
</dbReference>
<evidence type="ECO:0000313" key="4">
    <source>
        <dbReference type="Proteomes" id="UP000587760"/>
    </source>
</evidence>
<accession>A0A841R6A7</accession>
<comment type="caution">
    <text evidence="3">The sequence shown here is derived from an EMBL/GenBank/DDBJ whole genome shotgun (WGS) entry which is preliminary data.</text>
</comment>
<sequence length="241" mass="26335">MKKSTITLLGGALFILLILLSAMIFFRYHAEQFVKRSRDNSSVLQAEGITDTRAYDISDFDSLYFENMWDVEIYGSDNYSVEIEADKALLDIIEARKNGSTLSLTYDGYIRGLPDQSEVVKVKIGMPDIQKIEFTGMGNIELKNFDLNSLEVRNSGASNIEAEDVQITNLNLIVNGAANADFEQIKVENCVLDISGAAKIGLNMTGGTLTGQVSGAASVNYRGKVSQQTVQVSGIGSLEHN</sequence>
<dbReference type="EMBL" id="JACHGJ010000001">
    <property type="protein sequence ID" value="MBB6478921.1"/>
    <property type="molecule type" value="Genomic_DNA"/>
</dbReference>
<organism evidence="3 4">
    <name type="scientific">Spirochaeta isovalerica</name>
    <dbReference type="NCBI Taxonomy" id="150"/>
    <lineage>
        <taxon>Bacteria</taxon>
        <taxon>Pseudomonadati</taxon>
        <taxon>Spirochaetota</taxon>
        <taxon>Spirochaetia</taxon>
        <taxon>Spirochaetales</taxon>
        <taxon>Spirochaetaceae</taxon>
        <taxon>Spirochaeta</taxon>
    </lineage>
</organism>
<feature type="transmembrane region" description="Helical" evidence="1">
    <location>
        <begin position="6"/>
        <end position="28"/>
    </location>
</feature>